<evidence type="ECO:0000313" key="9">
    <source>
        <dbReference type="Proteomes" id="UP001187315"/>
    </source>
</evidence>
<feature type="domain" description="Immunoglobulin" evidence="7">
    <location>
        <begin position="18"/>
        <end position="119"/>
    </location>
</feature>
<sequence length="433" mass="47905">MKILLIFTFYLISDGGSSKAVIGYSGGGILIKCKYDTAYRYNKKYFCKGSMSACSDQIKTGNRNQWVNSGRFSLFDDTKSSEFLVMIRELTVQDNGTYHCGVDRTLVRDIYTSVELKVKEDLSYEKSIRKTVHAGEDFTVSCKYPQSLKSYQRFLCKRLPMAAYSYNIYLKESILNMTMKNVNEQDSGEYWCGADVAWTSDHGYKVYFTKIDLTVTATPSKTTHGSVVSSLSSSSSSSLTTSSPFSLSSSVQTPIFTRTGLSPVSIVITVLVNILIGLLIGNTCLFVVLRIKRKRQGNSASHDRHFVPGSENSHEDFKDTRGLFASEEGTSTDCSAVQLPTSPFDPAQAVYLNIMLPTSPCDSGCTVTLAQFPTDLPDSSISAVEKPEESQIYTTVRFHTNATGSDDVAQKIKFKKEERSCEYASVSHGNSYG</sequence>
<dbReference type="InterPro" id="IPR003599">
    <property type="entry name" value="Ig_sub"/>
</dbReference>
<gene>
    <name evidence="8" type="ORF">Q7C36_006151</name>
</gene>
<dbReference type="PANTHER" id="PTHR11860:SF118">
    <property type="entry name" value="CMRF35-LIKE MOLECULE 3-RELATED"/>
    <property type="match status" value="1"/>
</dbReference>
<feature type="region of interest" description="Disordered" evidence="4">
    <location>
        <begin position="228"/>
        <end position="247"/>
    </location>
</feature>
<organism evidence="8 9">
    <name type="scientific">Tachysurus vachellii</name>
    <name type="common">Darkbarbel catfish</name>
    <name type="synonym">Pelteobagrus vachellii</name>
    <dbReference type="NCBI Taxonomy" id="175792"/>
    <lineage>
        <taxon>Eukaryota</taxon>
        <taxon>Metazoa</taxon>
        <taxon>Chordata</taxon>
        <taxon>Craniata</taxon>
        <taxon>Vertebrata</taxon>
        <taxon>Euteleostomi</taxon>
        <taxon>Actinopterygii</taxon>
        <taxon>Neopterygii</taxon>
        <taxon>Teleostei</taxon>
        <taxon>Ostariophysi</taxon>
        <taxon>Siluriformes</taxon>
        <taxon>Bagridae</taxon>
        <taxon>Tachysurus</taxon>
    </lineage>
</organism>
<dbReference type="EMBL" id="JAVHJS010000005">
    <property type="protein sequence ID" value="KAK2858232.1"/>
    <property type="molecule type" value="Genomic_DNA"/>
</dbReference>
<dbReference type="CDD" id="cd05716">
    <property type="entry name" value="IgV_pIgR_like"/>
    <property type="match status" value="1"/>
</dbReference>
<accession>A0AA88NLG7</accession>
<evidence type="ECO:0000256" key="6">
    <source>
        <dbReference type="SAM" id="SignalP"/>
    </source>
</evidence>
<dbReference type="PANTHER" id="PTHR11860">
    <property type="entry name" value="POLYMERIC-IMMUNOGLOBULIN RECEPTOR"/>
    <property type="match status" value="1"/>
</dbReference>
<dbReference type="SUPFAM" id="SSF48726">
    <property type="entry name" value="Immunoglobulin"/>
    <property type="match status" value="2"/>
</dbReference>
<feature type="transmembrane region" description="Helical" evidence="5">
    <location>
        <begin position="264"/>
        <end position="289"/>
    </location>
</feature>
<feature type="domain" description="Immunoglobulin" evidence="7">
    <location>
        <begin position="127"/>
        <end position="216"/>
    </location>
</feature>
<keyword evidence="9" id="KW-1185">Reference proteome</keyword>
<evidence type="ECO:0000256" key="2">
    <source>
        <dbReference type="ARBA" id="ARBA00022692"/>
    </source>
</evidence>
<evidence type="ECO:0000256" key="1">
    <source>
        <dbReference type="ARBA" id="ARBA00004370"/>
    </source>
</evidence>
<keyword evidence="5" id="KW-1133">Transmembrane helix</keyword>
<dbReference type="GO" id="GO:0005886">
    <property type="term" value="C:plasma membrane"/>
    <property type="evidence" value="ECO:0007669"/>
    <property type="project" value="TreeGrafter"/>
</dbReference>
<dbReference type="SMART" id="SM00409">
    <property type="entry name" value="IG"/>
    <property type="match status" value="2"/>
</dbReference>
<dbReference type="Pfam" id="PF07686">
    <property type="entry name" value="V-set"/>
    <property type="match status" value="1"/>
</dbReference>
<feature type="signal peptide" evidence="6">
    <location>
        <begin position="1"/>
        <end position="18"/>
    </location>
</feature>
<dbReference type="InterPro" id="IPR050671">
    <property type="entry name" value="CD300_family_receptors"/>
</dbReference>
<evidence type="ECO:0000259" key="7">
    <source>
        <dbReference type="SMART" id="SM00409"/>
    </source>
</evidence>
<dbReference type="InterPro" id="IPR013106">
    <property type="entry name" value="Ig_V-set"/>
</dbReference>
<evidence type="ECO:0000256" key="4">
    <source>
        <dbReference type="SAM" id="MobiDB-lite"/>
    </source>
</evidence>
<dbReference type="InterPro" id="IPR036179">
    <property type="entry name" value="Ig-like_dom_sf"/>
</dbReference>
<evidence type="ECO:0000313" key="8">
    <source>
        <dbReference type="EMBL" id="KAK2858232.1"/>
    </source>
</evidence>
<comment type="caution">
    <text evidence="8">The sequence shown here is derived from an EMBL/GenBank/DDBJ whole genome shotgun (WGS) entry which is preliminary data.</text>
</comment>
<protein>
    <recommendedName>
        <fullName evidence="7">Immunoglobulin domain-containing protein</fullName>
    </recommendedName>
</protein>
<name>A0AA88NLG7_TACVA</name>
<keyword evidence="6" id="KW-0732">Signal</keyword>
<proteinExistence type="predicted"/>
<keyword evidence="3 5" id="KW-0472">Membrane</keyword>
<evidence type="ECO:0000256" key="3">
    <source>
        <dbReference type="ARBA" id="ARBA00023136"/>
    </source>
</evidence>
<reference evidence="8" key="1">
    <citation type="submission" date="2023-08" db="EMBL/GenBank/DDBJ databases">
        <title>Pelteobagrus vachellii genome.</title>
        <authorList>
            <person name="Liu H."/>
        </authorList>
    </citation>
    <scope>NUCLEOTIDE SEQUENCE</scope>
    <source>
        <strain evidence="8">PRFRI_2022a</strain>
        <tissue evidence="8">Muscle</tissue>
    </source>
</reference>
<dbReference type="AlphaFoldDB" id="A0AA88NLG7"/>
<dbReference type="Gene3D" id="2.60.40.10">
    <property type="entry name" value="Immunoglobulins"/>
    <property type="match status" value="2"/>
</dbReference>
<dbReference type="InterPro" id="IPR013783">
    <property type="entry name" value="Ig-like_fold"/>
</dbReference>
<dbReference type="Proteomes" id="UP001187315">
    <property type="component" value="Unassembled WGS sequence"/>
</dbReference>
<feature type="chain" id="PRO_5041726461" description="Immunoglobulin domain-containing protein" evidence="6">
    <location>
        <begin position="19"/>
        <end position="433"/>
    </location>
</feature>
<dbReference type="GO" id="GO:0004888">
    <property type="term" value="F:transmembrane signaling receptor activity"/>
    <property type="evidence" value="ECO:0007669"/>
    <property type="project" value="TreeGrafter"/>
</dbReference>
<evidence type="ECO:0000256" key="5">
    <source>
        <dbReference type="SAM" id="Phobius"/>
    </source>
</evidence>
<keyword evidence="2 5" id="KW-0812">Transmembrane</keyword>
<comment type="subcellular location">
    <subcellularLocation>
        <location evidence="1">Membrane</location>
    </subcellularLocation>
</comment>